<gene>
    <name evidence="3" type="ORF">M0812_25487</name>
</gene>
<evidence type="ECO:0000313" key="4">
    <source>
        <dbReference type="Proteomes" id="UP001146793"/>
    </source>
</evidence>
<name>A0AAV7YDK6_9EUKA</name>
<dbReference type="Pfam" id="PF06487">
    <property type="entry name" value="SAP18"/>
    <property type="match status" value="1"/>
</dbReference>
<dbReference type="Gene3D" id="3.10.20.550">
    <property type="entry name" value="ASAP complex, SAP18 subunit"/>
    <property type="match status" value="1"/>
</dbReference>
<dbReference type="InterPro" id="IPR042534">
    <property type="entry name" value="SAP18_sf"/>
</dbReference>
<comment type="caution">
    <text evidence="3">The sequence shown here is derived from an EMBL/GenBank/DDBJ whole genome shotgun (WGS) entry which is preliminary data.</text>
</comment>
<evidence type="ECO:0000313" key="3">
    <source>
        <dbReference type="EMBL" id="KAJ3427857.1"/>
    </source>
</evidence>
<dbReference type="PANTHER" id="PTHR13082">
    <property type="entry name" value="SAP18"/>
    <property type="match status" value="1"/>
</dbReference>
<dbReference type="PANTHER" id="PTHR13082:SF0">
    <property type="entry name" value="HISTONE DEACETYLASE COMPLEX SUBUNIT SAP18"/>
    <property type="match status" value="1"/>
</dbReference>
<protein>
    <submittedName>
        <fullName evidence="3">Sap18</fullName>
    </submittedName>
</protein>
<evidence type="ECO:0000256" key="2">
    <source>
        <dbReference type="SAM" id="MobiDB-lite"/>
    </source>
</evidence>
<accession>A0AAV7YDK6</accession>
<dbReference type="Proteomes" id="UP001146793">
    <property type="component" value="Unassembled WGS sequence"/>
</dbReference>
<feature type="compositionally biased region" description="Basic residues" evidence="2">
    <location>
        <begin position="60"/>
        <end position="73"/>
    </location>
</feature>
<dbReference type="GO" id="GO:0005634">
    <property type="term" value="C:nucleus"/>
    <property type="evidence" value="ECO:0007669"/>
    <property type="project" value="TreeGrafter"/>
</dbReference>
<dbReference type="EMBL" id="JANTQA010000060">
    <property type="protein sequence ID" value="KAJ3427857.1"/>
    <property type="molecule type" value="Genomic_DNA"/>
</dbReference>
<reference evidence="3" key="1">
    <citation type="submission" date="2022-08" db="EMBL/GenBank/DDBJ databases">
        <title>Novel sulphate-reducing endosymbionts in the free-living metamonad Anaeramoeba.</title>
        <authorList>
            <person name="Jerlstrom-Hultqvist J."/>
            <person name="Cepicka I."/>
            <person name="Gallot-Lavallee L."/>
            <person name="Salas-Leiva D."/>
            <person name="Curtis B.A."/>
            <person name="Zahonova K."/>
            <person name="Pipaliya S."/>
            <person name="Dacks J."/>
            <person name="Roger A.J."/>
        </authorList>
    </citation>
    <scope>NUCLEOTIDE SEQUENCE</scope>
    <source>
        <strain evidence="3">Busselton2</strain>
    </source>
</reference>
<dbReference type="InterPro" id="IPR010516">
    <property type="entry name" value="SAP18"/>
</dbReference>
<evidence type="ECO:0000256" key="1">
    <source>
        <dbReference type="ARBA" id="ARBA00009143"/>
    </source>
</evidence>
<comment type="similarity">
    <text evidence="1">Belongs to the SAP18 family.</text>
</comment>
<sequence length="220" mass="26420">MSNQNNNWRNFERKREQSYSESYYPKRRYNNYEGNRPEGRRERGNYYERDNRYSRERNRFGSRGRGQGRRGPFRNRYSGGQGYPKYLRSKRFRPIKKLTIDREKTVPFLLQIFLSLDKHNSSRFYEDVDSHKGAQVHTWLDCTLGDLTDYLKTVSKHAKKKNTKLDFNLVFKDRRTGDVRFKKAGYTYSTSSDSLYHEKTLSELNFSIGDWIDVAFIDHN</sequence>
<feature type="region of interest" description="Disordered" evidence="2">
    <location>
        <begin position="1"/>
        <end position="84"/>
    </location>
</feature>
<dbReference type="GO" id="GO:0003714">
    <property type="term" value="F:transcription corepressor activity"/>
    <property type="evidence" value="ECO:0007669"/>
    <property type="project" value="TreeGrafter"/>
</dbReference>
<feature type="compositionally biased region" description="Basic and acidic residues" evidence="2">
    <location>
        <begin position="35"/>
        <end position="59"/>
    </location>
</feature>
<dbReference type="AlphaFoldDB" id="A0AAV7YDK6"/>
<proteinExistence type="inferred from homology"/>
<organism evidence="3 4">
    <name type="scientific">Anaeramoeba flamelloides</name>
    <dbReference type="NCBI Taxonomy" id="1746091"/>
    <lineage>
        <taxon>Eukaryota</taxon>
        <taxon>Metamonada</taxon>
        <taxon>Anaeramoebidae</taxon>
        <taxon>Anaeramoeba</taxon>
    </lineage>
</organism>